<dbReference type="HOGENOM" id="CLU_159861_0_0_6"/>
<evidence type="ECO:0000313" key="1">
    <source>
        <dbReference type="EMBL" id="ABE08144.1"/>
    </source>
</evidence>
<dbReference type="EMBL" id="CP000243">
    <property type="protein sequence ID" value="ABE08144.1"/>
    <property type="molecule type" value="Genomic_DNA"/>
</dbReference>
<reference evidence="1 2" key="1">
    <citation type="journal article" date="2006" name="Proc. Natl. Acad. Sci. U.S.A.">
        <title>Identification of genes subject to positive selection in uropathogenic strains of Escherichia coli: a comparative genomics approach.</title>
        <authorList>
            <person name="Chen S.L."/>
            <person name="Hung C.S."/>
            <person name="Xu J."/>
            <person name="Reigstad C.S."/>
            <person name="Magrini V."/>
            <person name="Sabo A."/>
            <person name="Blasiar D."/>
            <person name="Bieri T."/>
            <person name="Meyer R.R."/>
            <person name="Ozersky P."/>
            <person name="Armstrong J.R."/>
            <person name="Fulton R.S."/>
            <person name="Latreille J.P."/>
            <person name="Spieth J."/>
            <person name="Hooton T.M."/>
            <person name="Mardis E.R."/>
            <person name="Hultgren S.J."/>
            <person name="Gordon J.I."/>
        </authorList>
    </citation>
    <scope>NUCLEOTIDE SEQUENCE [LARGE SCALE GENOMIC DNA]</scope>
    <source>
        <strain evidence="2">UTI89 / UPEC</strain>
    </source>
</reference>
<dbReference type="Proteomes" id="UP000001952">
    <property type="component" value="Chromosome"/>
</dbReference>
<organism evidence="1 2">
    <name type="scientific">Escherichia coli (strain UTI89 / UPEC)</name>
    <dbReference type="NCBI Taxonomy" id="364106"/>
    <lineage>
        <taxon>Bacteria</taxon>
        <taxon>Pseudomonadati</taxon>
        <taxon>Pseudomonadota</taxon>
        <taxon>Gammaproteobacteria</taxon>
        <taxon>Enterobacterales</taxon>
        <taxon>Enterobacteriaceae</taxon>
        <taxon>Escherichia</taxon>
    </lineage>
</organism>
<gene>
    <name evidence="1" type="ordered locus">UTI89_C2678</name>
</gene>
<sequence length="129" mass="15025">MKQLWNFFITKWFPSPPIRRGWKSIYEPLWTLLDQFYLINLSIECKYSHKSSYLLCSFLEYGGGCITPMELTLAVTRRVLIFRLPSCSCTSRHPKANYSLVPAFRRDNPINVKEPANLFRLASSVLLMA</sequence>
<dbReference type="KEGG" id="eci:UTI89_C2678"/>
<protein>
    <submittedName>
        <fullName evidence="1">Uncharacterized protein</fullName>
    </submittedName>
</protein>
<dbReference type="AlphaFoldDB" id="Q1R920"/>
<accession>Q1R920</accession>
<dbReference type="RefSeq" id="WP_011478232.1">
    <property type="nucleotide sequence ID" value="NC_007946.1"/>
</dbReference>
<proteinExistence type="predicted"/>
<evidence type="ECO:0000313" key="2">
    <source>
        <dbReference type="Proteomes" id="UP000001952"/>
    </source>
</evidence>
<name>Q1R920_ECOUT</name>